<dbReference type="Gene3D" id="2.30.30.40">
    <property type="entry name" value="SH3 Domains"/>
    <property type="match status" value="1"/>
</dbReference>
<feature type="domain" description="SH3b" evidence="2">
    <location>
        <begin position="36"/>
        <end position="81"/>
    </location>
</feature>
<dbReference type="Pfam" id="PF08239">
    <property type="entry name" value="SH3_3"/>
    <property type="match status" value="1"/>
</dbReference>
<sequence length="190" mass="20342">MRSLAALGLALALTLLPAASASAGSEAGSHGWSRETLVLRSGPGAQYAVTGEIPGEVAIKILRCQKHWCMVDGPGGRGWTGNGALDFGKDPHWPLFDGDNTWPDLAGGSMCFYEGANYSGRSFCAGTGEVFTDLATWGWDNRIRSIEVIVPTSAAICRDRGFQSYCERIVSSEPVLDPLLSRNLSSIRVY</sequence>
<dbReference type="Pfam" id="PF03995">
    <property type="entry name" value="Inhibitor_I36"/>
    <property type="match status" value="1"/>
</dbReference>
<feature type="chain" id="PRO_5012780195" evidence="1">
    <location>
        <begin position="24"/>
        <end position="190"/>
    </location>
</feature>
<dbReference type="Proteomes" id="UP000194474">
    <property type="component" value="Unassembled WGS sequence"/>
</dbReference>
<evidence type="ECO:0000313" key="4">
    <source>
        <dbReference type="Proteomes" id="UP000194474"/>
    </source>
</evidence>
<dbReference type="SUPFAM" id="SSF49695">
    <property type="entry name" value="gamma-Crystallin-like"/>
    <property type="match status" value="1"/>
</dbReference>
<dbReference type="InterPro" id="IPR011024">
    <property type="entry name" value="G_crystallin-like"/>
</dbReference>
<reference evidence="4" key="1">
    <citation type="submission" date="2017-04" db="EMBL/GenBank/DDBJ databases">
        <authorList>
            <person name="Varghese N."/>
            <person name="Submissions S."/>
        </authorList>
    </citation>
    <scope>NUCLEOTIDE SEQUENCE [LARGE SCALE GENOMIC DNA]</scope>
</reference>
<protein>
    <submittedName>
        <fullName evidence="3">SH3 domain-containing protein</fullName>
    </submittedName>
</protein>
<evidence type="ECO:0000256" key="1">
    <source>
        <dbReference type="SAM" id="SignalP"/>
    </source>
</evidence>
<dbReference type="Gene3D" id="2.60.20.10">
    <property type="entry name" value="Crystallins"/>
    <property type="match status" value="1"/>
</dbReference>
<keyword evidence="4" id="KW-1185">Reference proteome</keyword>
<gene>
    <name evidence="3" type="ORF">SAMN06295905_1900</name>
</gene>
<organism evidence="3 4">
    <name type="scientific">Devosia lucknowensis</name>
    <dbReference type="NCBI Taxonomy" id="1096929"/>
    <lineage>
        <taxon>Bacteria</taxon>
        <taxon>Pseudomonadati</taxon>
        <taxon>Pseudomonadota</taxon>
        <taxon>Alphaproteobacteria</taxon>
        <taxon>Hyphomicrobiales</taxon>
        <taxon>Devosiaceae</taxon>
        <taxon>Devosia</taxon>
    </lineage>
</organism>
<proteinExistence type="predicted"/>
<accession>A0A1Y6FDP0</accession>
<feature type="signal peptide" evidence="1">
    <location>
        <begin position="1"/>
        <end position="23"/>
    </location>
</feature>
<evidence type="ECO:0000259" key="2">
    <source>
        <dbReference type="Pfam" id="PF08239"/>
    </source>
</evidence>
<name>A0A1Y6FDP0_9HYPH</name>
<dbReference type="AlphaFoldDB" id="A0A1Y6FDP0"/>
<evidence type="ECO:0000313" key="3">
    <source>
        <dbReference type="EMBL" id="SMQ70553.1"/>
    </source>
</evidence>
<dbReference type="InterPro" id="IPR003646">
    <property type="entry name" value="SH3-like_bac-type"/>
</dbReference>
<dbReference type="EMBL" id="FXWK01000001">
    <property type="protein sequence ID" value="SMQ70553.1"/>
    <property type="molecule type" value="Genomic_DNA"/>
</dbReference>
<dbReference type="RefSeq" id="WP_170926408.1">
    <property type="nucleotide sequence ID" value="NZ_FXWK01000001.1"/>
</dbReference>
<keyword evidence="1" id="KW-0732">Signal</keyword>